<organism evidence="2 3">
    <name type="scientific">Senna tora</name>
    <dbReference type="NCBI Taxonomy" id="362788"/>
    <lineage>
        <taxon>Eukaryota</taxon>
        <taxon>Viridiplantae</taxon>
        <taxon>Streptophyta</taxon>
        <taxon>Embryophyta</taxon>
        <taxon>Tracheophyta</taxon>
        <taxon>Spermatophyta</taxon>
        <taxon>Magnoliopsida</taxon>
        <taxon>eudicotyledons</taxon>
        <taxon>Gunneridae</taxon>
        <taxon>Pentapetalae</taxon>
        <taxon>rosids</taxon>
        <taxon>fabids</taxon>
        <taxon>Fabales</taxon>
        <taxon>Fabaceae</taxon>
        <taxon>Caesalpinioideae</taxon>
        <taxon>Cassia clade</taxon>
        <taxon>Senna</taxon>
    </lineage>
</organism>
<dbReference type="EMBL" id="JAAIUW010000005">
    <property type="protein sequence ID" value="KAF7833068.1"/>
    <property type="molecule type" value="Genomic_DNA"/>
</dbReference>
<protein>
    <submittedName>
        <fullName evidence="2">Uncharacterized protein</fullName>
    </submittedName>
</protein>
<evidence type="ECO:0000313" key="3">
    <source>
        <dbReference type="Proteomes" id="UP000634136"/>
    </source>
</evidence>
<gene>
    <name evidence="2" type="ORF">G2W53_015401</name>
</gene>
<name>A0A834WW08_9FABA</name>
<sequence length="23" mass="2136">MAASVSGGGRRQFPASISGGGGE</sequence>
<dbReference type="AlphaFoldDB" id="A0A834WW08"/>
<comment type="caution">
    <text evidence="2">The sequence shown here is derived from an EMBL/GenBank/DDBJ whole genome shotgun (WGS) entry which is preliminary data.</text>
</comment>
<evidence type="ECO:0000256" key="1">
    <source>
        <dbReference type="SAM" id="MobiDB-lite"/>
    </source>
</evidence>
<keyword evidence="3" id="KW-1185">Reference proteome</keyword>
<dbReference type="Proteomes" id="UP000634136">
    <property type="component" value="Unassembled WGS sequence"/>
</dbReference>
<feature type="compositionally biased region" description="Gly residues" evidence="1">
    <location>
        <begin position="1"/>
        <end position="10"/>
    </location>
</feature>
<reference evidence="2" key="1">
    <citation type="submission" date="2020-09" db="EMBL/GenBank/DDBJ databases">
        <title>Genome-Enabled Discovery of Anthraquinone Biosynthesis in Senna tora.</title>
        <authorList>
            <person name="Kang S.-H."/>
            <person name="Pandey R.P."/>
            <person name="Lee C.-M."/>
            <person name="Sim J.-S."/>
            <person name="Jeong J.-T."/>
            <person name="Choi B.-S."/>
            <person name="Jung M."/>
            <person name="Ginzburg D."/>
            <person name="Zhao K."/>
            <person name="Won S.Y."/>
            <person name="Oh T.-J."/>
            <person name="Yu Y."/>
            <person name="Kim N.-H."/>
            <person name="Lee O.R."/>
            <person name="Lee T.-H."/>
            <person name="Bashyal P."/>
            <person name="Kim T.-S."/>
            <person name="Lee W.-H."/>
            <person name="Kawkins C."/>
            <person name="Kim C.-K."/>
            <person name="Kim J.S."/>
            <person name="Ahn B.O."/>
            <person name="Rhee S.Y."/>
            <person name="Sohng J.K."/>
        </authorList>
    </citation>
    <scope>NUCLEOTIDE SEQUENCE</scope>
    <source>
        <tissue evidence="2">Leaf</tissue>
    </source>
</reference>
<accession>A0A834WW08</accession>
<evidence type="ECO:0000313" key="2">
    <source>
        <dbReference type="EMBL" id="KAF7833068.1"/>
    </source>
</evidence>
<proteinExistence type="predicted"/>
<feature type="region of interest" description="Disordered" evidence="1">
    <location>
        <begin position="1"/>
        <end position="23"/>
    </location>
</feature>